<dbReference type="AlphaFoldDB" id="S3DWK1"/>
<protein>
    <recommendedName>
        <fullName evidence="8">Mak10 subunit, NatC N(Alpha)-terminal acetyltransferase</fullName>
    </recommendedName>
</protein>
<dbReference type="InterPro" id="IPR057983">
    <property type="entry name" value="NAA35-like_N"/>
</dbReference>
<dbReference type="GO" id="GO:0031417">
    <property type="term" value="C:NatC complex"/>
    <property type="evidence" value="ECO:0007669"/>
    <property type="project" value="InterPro"/>
</dbReference>
<proteinExistence type="inferred from homology"/>
<evidence type="ECO:0000313" key="6">
    <source>
        <dbReference type="EMBL" id="EPE36291.1"/>
    </source>
</evidence>
<evidence type="ECO:0000256" key="2">
    <source>
        <dbReference type="ARBA" id="ARBA00006289"/>
    </source>
</evidence>
<dbReference type="OMA" id="QMEWIVQ"/>
<dbReference type="OrthoDB" id="269405at2759"/>
<keyword evidence="7" id="KW-1185">Reference proteome</keyword>
<dbReference type="KEGG" id="glz:GLAREA_05629"/>
<dbReference type="Pfam" id="PF25789">
    <property type="entry name" value="TPR_NAA35"/>
    <property type="match status" value="1"/>
</dbReference>
<dbReference type="HOGENOM" id="CLU_011757_0_0_1"/>
<sequence>MHGNGNDQITNDVIEQVAALDVEDGREPNPSAAAFAAWNNEPPPAPTLKSDGVIATDITEAFTHAAQQLDVGQLVKDELFTLFEAVGALEIMDPKMDSGYLEPGETMDDDYDFTQPLLPEEIVGIIDQLICHEMAWHMGHPLGQTIFTSLYIDRLLDPCPTQINETYFDRSESASDEPLTFQILRAYCLGLVKSCSYVNERVKAEHYYEEEDFVTHTFNRSLLENIDIDDVLQLLLDTTKQLQLRNDISEKLKLALRCRLEFRETFLRTVEEADSRTSVENIKKHWQNLEGILPALKSSANLAKPVPASFSAKLQRKLASTVPPRPIVDLNWETAFDHMERLCRDGSVAAEVLTYYDSHSLMTFVAFFQARKPQPSVYIRTLLQHYIFGDMVILGTMSVRQILDDDLATTVLPAHKLLDRSNDEIEVPSDSRHQMANQMEVFRARAAGSYLDILRTICQNRCRIRRTLCRLIADWEVLQLDAEELDVDLRQYTKEEPIRDREISSEPVYSFPLSSWSYLYKLRQMEWLVQMGFELFVYQPDELATMYWYLQYLAKTRMRHLERIRGFNVRALNDARRKSPLSGEEQTQYINALSFINYSTMEAAATYGLADALSCLFTVLNRLLLIPTPPRPYSNDLYRYEVRMKPFQPIGLPELIPYDDLKTAVSQPEESLSDLLRYAADSAVGARKGFEVMSKLTAKDAFCQGSYDSWLANIKDCLKACIFTGITIAAVKKATESTGKEPNGIKIRVEIPPAGNGYHDWWVVPKVVPVV</sequence>
<feature type="domain" description="NAA35-like N-terminal" evidence="4">
    <location>
        <begin position="72"/>
        <end position="232"/>
    </location>
</feature>
<name>S3DWK1_GLAL2</name>
<reference evidence="6 7" key="1">
    <citation type="journal article" date="2013" name="BMC Genomics">
        <title>Genomics-driven discovery of the pneumocandin biosynthetic gene cluster in the fungus Glarea lozoyensis.</title>
        <authorList>
            <person name="Chen L."/>
            <person name="Yue Q."/>
            <person name="Zhang X."/>
            <person name="Xiang M."/>
            <person name="Wang C."/>
            <person name="Li S."/>
            <person name="Che Y."/>
            <person name="Ortiz-Lopez F.J."/>
            <person name="Bills G.F."/>
            <person name="Liu X."/>
            <person name="An Z."/>
        </authorList>
    </citation>
    <scope>NUCLEOTIDE SEQUENCE [LARGE SCALE GENOMIC DNA]</scope>
    <source>
        <strain evidence="7">ATCC 20868 / MF5171</strain>
    </source>
</reference>
<dbReference type="Pfam" id="PF04112">
    <property type="entry name" value="Mak10"/>
    <property type="match status" value="1"/>
</dbReference>
<dbReference type="Proteomes" id="UP000016922">
    <property type="component" value="Unassembled WGS sequence"/>
</dbReference>
<dbReference type="InterPro" id="IPR007244">
    <property type="entry name" value="Naa35_N"/>
</dbReference>
<evidence type="ECO:0000259" key="5">
    <source>
        <dbReference type="Pfam" id="PF25789"/>
    </source>
</evidence>
<feature type="domain" description="NAA35-like TPR repeats" evidence="5">
    <location>
        <begin position="350"/>
        <end position="735"/>
    </location>
</feature>
<accession>S3DWK1</accession>
<dbReference type="GeneID" id="19464683"/>
<dbReference type="PANTHER" id="PTHR21373:SF0">
    <property type="entry name" value="N-ALPHA-ACETYLTRANSFERASE 35, NATC AUXILIARY SUBUNIT"/>
    <property type="match status" value="1"/>
</dbReference>
<dbReference type="RefSeq" id="XP_008077109.1">
    <property type="nucleotide sequence ID" value="XM_008078918.1"/>
</dbReference>
<dbReference type="InterPro" id="IPR057982">
    <property type="entry name" value="TPR_NAA35"/>
</dbReference>
<keyword evidence="3" id="KW-0963">Cytoplasm</keyword>
<evidence type="ECO:0008006" key="8">
    <source>
        <dbReference type="Google" id="ProtNLM"/>
    </source>
</evidence>
<dbReference type="STRING" id="1116229.S3DWK1"/>
<comment type="subcellular location">
    <subcellularLocation>
        <location evidence="1">Cytoplasm</location>
    </subcellularLocation>
</comment>
<comment type="similarity">
    <text evidence="2">Belongs to the MAK10 family.</text>
</comment>
<evidence type="ECO:0000256" key="3">
    <source>
        <dbReference type="ARBA" id="ARBA00022490"/>
    </source>
</evidence>
<evidence type="ECO:0000259" key="4">
    <source>
        <dbReference type="Pfam" id="PF04112"/>
    </source>
</evidence>
<dbReference type="eggNOG" id="KOG2343">
    <property type="taxonomic scope" value="Eukaryota"/>
</dbReference>
<dbReference type="PANTHER" id="PTHR21373">
    <property type="entry name" value="GLUCOSE REPRESSIBLE PROTEIN MAK10"/>
    <property type="match status" value="1"/>
</dbReference>
<evidence type="ECO:0000313" key="7">
    <source>
        <dbReference type="Proteomes" id="UP000016922"/>
    </source>
</evidence>
<gene>
    <name evidence="6" type="ORF">GLAREA_05629</name>
</gene>
<dbReference type="EMBL" id="KE145353">
    <property type="protein sequence ID" value="EPE36291.1"/>
    <property type="molecule type" value="Genomic_DNA"/>
</dbReference>
<organism evidence="6 7">
    <name type="scientific">Glarea lozoyensis (strain ATCC 20868 / MF5171)</name>
    <dbReference type="NCBI Taxonomy" id="1116229"/>
    <lineage>
        <taxon>Eukaryota</taxon>
        <taxon>Fungi</taxon>
        <taxon>Dikarya</taxon>
        <taxon>Ascomycota</taxon>
        <taxon>Pezizomycotina</taxon>
        <taxon>Leotiomycetes</taxon>
        <taxon>Helotiales</taxon>
        <taxon>Helotiaceae</taxon>
        <taxon>Glarea</taxon>
    </lineage>
</organism>
<evidence type="ECO:0000256" key="1">
    <source>
        <dbReference type="ARBA" id="ARBA00004496"/>
    </source>
</evidence>